<feature type="compositionally biased region" description="Gly residues" evidence="2">
    <location>
        <begin position="1"/>
        <end position="11"/>
    </location>
</feature>
<dbReference type="Pfam" id="PF17211">
    <property type="entry name" value="VHL_C"/>
    <property type="match status" value="1"/>
</dbReference>
<evidence type="ECO:0000259" key="3">
    <source>
        <dbReference type="Pfam" id="PF01847"/>
    </source>
</evidence>
<comment type="similarity">
    <text evidence="1">Belongs to the VHL family.</text>
</comment>
<proteinExistence type="inferred from homology"/>
<dbReference type="SUPFAM" id="SSF49468">
    <property type="entry name" value="VHL"/>
    <property type="match status" value="1"/>
</dbReference>
<accession>A0A1S3JTD5</accession>
<sequence length="200" mass="23400">MTGPKGAGGASSGNHEDESRPVLLKAQTSRTYAFVRFINKTARHVDVIWLNYEGARVRYKTLSPEQWVDVNTFVGHPWIFRDSVSGDRLVVQHEAVYEPEGWNIEEGWPPTRRLVSITIPVYPLKERCIQLIRRYVKDEDISSLEIPRSLQQDIRNTRSNFVPLIDRQALLNEQQQQIQQHLVQQQQHHQHHHHHQEPQL</sequence>
<feature type="compositionally biased region" description="Basic residues" evidence="2">
    <location>
        <begin position="188"/>
        <end position="200"/>
    </location>
</feature>
<feature type="region of interest" description="Disordered" evidence="2">
    <location>
        <begin position="1"/>
        <end position="22"/>
    </location>
</feature>
<dbReference type="RefSeq" id="XP_013413376.1">
    <property type="nucleotide sequence ID" value="XM_013557922.1"/>
</dbReference>
<dbReference type="Gene3D" id="2.60.40.780">
    <property type="entry name" value="von Hippel-Lindau disease tumour suppressor, beta domain"/>
    <property type="match status" value="1"/>
</dbReference>
<dbReference type="STRING" id="7574.A0A1S3JTD5"/>
<dbReference type="Proteomes" id="UP000085678">
    <property type="component" value="Unplaced"/>
</dbReference>
<evidence type="ECO:0000256" key="2">
    <source>
        <dbReference type="SAM" id="MobiDB-lite"/>
    </source>
</evidence>
<dbReference type="InterPro" id="IPR037140">
    <property type="entry name" value="VHL_beta_dom_sf"/>
</dbReference>
<dbReference type="Gene3D" id="1.10.750.10">
    <property type="entry name" value="von Hippel-Lindau disease tumour suppressor, alpha domain"/>
    <property type="match status" value="1"/>
</dbReference>
<dbReference type="InterPro" id="IPR022772">
    <property type="entry name" value="VHL_tumour_suppress_b/a_dom"/>
</dbReference>
<dbReference type="InParanoid" id="A0A1S3JTD5"/>
<dbReference type="InterPro" id="IPR024053">
    <property type="entry name" value="VHL_beta_dom"/>
</dbReference>
<dbReference type="OrthoDB" id="413400at2759"/>
<feature type="domain" description="von Hippel-Lindau disease tumour suppressor beta" evidence="3">
    <location>
        <begin position="26"/>
        <end position="99"/>
    </location>
</feature>
<dbReference type="GeneID" id="106175781"/>
<dbReference type="InterPro" id="IPR036208">
    <property type="entry name" value="VHL_sf"/>
</dbReference>
<dbReference type="InterPro" id="IPR037139">
    <property type="entry name" value="VHL_alpha_dom_sf"/>
</dbReference>
<dbReference type="FunCoup" id="A0A1S3JTD5">
    <property type="interactions" value="146"/>
</dbReference>
<evidence type="ECO:0000313" key="6">
    <source>
        <dbReference type="RefSeq" id="XP_013413376.1"/>
    </source>
</evidence>
<dbReference type="FunFam" id="2.60.40.780:FF:000001">
    <property type="entry name" value="von Hippel-Lindau disease tumor suppressor"/>
    <property type="match status" value="1"/>
</dbReference>
<dbReference type="AlphaFoldDB" id="A0A1S3JTD5"/>
<keyword evidence="5" id="KW-1185">Reference proteome</keyword>
<evidence type="ECO:0000259" key="4">
    <source>
        <dbReference type="Pfam" id="PF17211"/>
    </source>
</evidence>
<name>A0A1S3JTD5_LINAN</name>
<dbReference type="Pfam" id="PF01847">
    <property type="entry name" value="VHL"/>
    <property type="match status" value="1"/>
</dbReference>
<gene>
    <name evidence="6" type="primary">LOC106175781</name>
</gene>
<reference evidence="6" key="1">
    <citation type="submission" date="2025-08" db="UniProtKB">
        <authorList>
            <consortium name="RefSeq"/>
        </authorList>
    </citation>
    <scope>IDENTIFICATION</scope>
    <source>
        <tissue evidence="6">Gonads</tissue>
    </source>
</reference>
<evidence type="ECO:0000313" key="5">
    <source>
        <dbReference type="Proteomes" id="UP000085678"/>
    </source>
</evidence>
<organism evidence="5 6">
    <name type="scientific">Lingula anatina</name>
    <name type="common">Brachiopod</name>
    <name type="synonym">Lingula unguis</name>
    <dbReference type="NCBI Taxonomy" id="7574"/>
    <lineage>
        <taxon>Eukaryota</taxon>
        <taxon>Metazoa</taxon>
        <taxon>Spiralia</taxon>
        <taxon>Lophotrochozoa</taxon>
        <taxon>Brachiopoda</taxon>
        <taxon>Linguliformea</taxon>
        <taxon>Lingulata</taxon>
        <taxon>Lingulida</taxon>
        <taxon>Linguloidea</taxon>
        <taxon>Lingulidae</taxon>
        <taxon>Lingula</taxon>
    </lineage>
</organism>
<evidence type="ECO:0000256" key="1">
    <source>
        <dbReference type="ARBA" id="ARBA00010057"/>
    </source>
</evidence>
<feature type="region of interest" description="Disordered" evidence="2">
    <location>
        <begin position="179"/>
        <end position="200"/>
    </location>
</feature>
<protein>
    <submittedName>
        <fullName evidence="6">von Hippel-Lindau disease tumor suppressor</fullName>
    </submittedName>
</protein>
<feature type="domain" description="von Hippel-Lindau disease tumour suppressor alpha" evidence="4">
    <location>
        <begin position="122"/>
        <end position="156"/>
    </location>
</feature>
<dbReference type="InterPro" id="IPR024048">
    <property type="entry name" value="VHL_alpha_dom"/>
</dbReference>
<dbReference type="CDD" id="cd05468">
    <property type="entry name" value="pVHL"/>
    <property type="match status" value="1"/>
</dbReference>
<dbReference type="KEGG" id="lak:106175781"/>